<protein>
    <submittedName>
        <fullName evidence="2">Uncharacterized protein</fullName>
    </submittedName>
</protein>
<sequence>MPNQNNNLFTARFGGTCNQCGHWFSRGTRIVRVGSQVYAHLNCNPRVNQAPEGAGDQRPTYLDPG</sequence>
<feature type="region of interest" description="Disordered" evidence="1">
    <location>
        <begin position="46"/>
        <end position="65"/>
    </location>
</feature>
<gene>
    <name evidence="2" type="ORF">METZ01_LOCUS425822</name>
</gene>
<dbReference type="EMBL" id="UINC01169435">
    <property type="protein sequence ID" value="SVD72968.1"/>
    <property type="molecule type" value="Genomic_DNA"/>
</dbReference>
<feature type="non-terminal residue" evidence="2">
    <location>
        <position position="65"/>
    </location>
</feature>
<organism evidence="2">
    <name type="scientific">marine metagenome</name>
    <dbReference type="NCBI Taxonomy" id="408172"/>
    <lineage>
        <taxon>unclassified sequences</taxon>
        <taxon>metagenomes</taxon>
        <taxon>ecological metagenomes</taxon>
    </lineage>
</organism>
<dbReference type="AlphaFoldDB" id="A0A382XRQ5"/>
<evidence type="ECO:0000256" key="1">
    <source>
        <dbReference type="SAM" id="MobiDB-lite"/>
    </source>
</evidence>
<name>A0A382XRQ5_9ZZZZ</name>
<reference evidence="2" key="1">
    <citation type="submission" date="2018-05" db="EMBL/GenBank/DDBJ databases">
        <authorList>
            <person name="Lanie J.A."/>
            <person name="Ng W.-L."/>
            <person name="Kazmierczak K.M."/>
            <person name="Andrzejewski T.M."/>
            <person name="Davidsen T.M."/>
            <person name="Wayne K.J."/>
            <person name="Tettelin H."/>
            <person name="Glass J.I."/>
            <person name="Rusch D."/>
            <person name="Podicherti R."/>
            <person name="Tsui H.-C.T."/>
            <person name="Winkler M.E."/>
        </authorList>
    </citation>
    <scope>NUCLEOTIDE SEQUENCE</scope>
</reference>
<accession>A0A382XRQ5</accession>
<proteinExistence type="predicted"/>
<evidence type="ECO:0000313" key="2">
    <source>
        <dbReference type="EMBL" id="SVD72968.1"/>
    </source>
</evidence>